<sequence>MAELLQLLSEKKVLIGKCPCQMRSKWRKELLFSVNCGFSIGSTQYYWLYCLYSMIPGDVLSVVLTEICI</sequence>
<organism evidence="1">
    <name type="scientific">Arundo donax</name>
    <name type="common">Giant reed</name>
    <name type="synonym">Donax arundinaceus</name>
    <dbReference type="NCBI Taxonomy" id="35708"/>
    <lineage>
        <taxon>Eukaryota</taxon>
        <taxon>Viridiplantae</taxon>
        <taxon>Streptophyta</taxon>
        <taxon>Embryophyta</taxon>
        <taxon>Tracheophyta</taxon>
        <taxon>Spermatophyta</taxon>
        <taxon>Magnoliopsida</taxon>
        <taxon>Liliopsida</taxon>
        <taxon>Poales</taxon>
        <taxon>Poaceae</taxon>
        <taxon>PACMAD clade</taxon>
        <taxon>Arundinoideae</taxon>
        <taxon>Arundineae</taxon>
        <taxon>Arundo</taxon>
    </lineage>
</organism>
<dbReference type="AlphaFoldDB" id="A0A0A9AE40"/>
<name>A0A0A9AE40_ARUDO</name>
<dbReference type="EMBL" id="GBRH01252528">
    <property type="protein sequence ID" value="JAD45367.1"/>
    <property type="molecule type" value="Transcribed_RNA"/>
</dbReference>
<reference evidence="1" key="1">
    <citation type="submission" date="2014-09" db="EMBL/GenBank/DDBJ databases">
        <authorList>
            <person name="Magalhaes I.L.F."/>
            <person name="Oliveira U."/>
            <person name="Santos F.R."/>
            <person name="Vidigal T.H.D.A."/>
            <person name="Brescovit A.D."/>
            <person name="Santos A.J."/>
        </authorList>
    </citation>
    <scope>NUCLEOTIDE SEQUENCE</scope>
    <source>
        <tissue evidence="1">Shoot tissue taken approximately 20 cm above the soil surface</tissue>
    </source>
</reference>
<accession>A0A0A9AE40</accession>
<reference evidence="1" key="2">
    <citation type="journal article" date="2015" name="Data Brief">
        <title>Shoot transcriptome of the giant reed, Arundo donax.</title>
        <authorList>
            <person name="Barrero R.A."/>
            <person name="Guerrero F.D."/>
            <person name="Moolhuijzen P."/>
            <person name="Goolsby J.A."/>
            <person name="Tidwell J."/>
            <person name="Bellgard S.E."/>
            <person name="Bellgard M.I."/>
        </authorList>
    </citation>
    <scope>NUCLEOTIDE SEQUENCE</scope>
    <source>
        <tissue evidence="1">Shoot tissue taken approximately 20 cm above the soil surface</tissue>
    </source>
</reference>
<protein>
    <submittedName>
        <fullName evidence="1">Uncharacterized protein</fullName>
    </submittedName>
</protein>
<evidence type="ECO:0000313" key="1">
    <source>
        <dbReference type="EMBL" id="JAD45367.1"/>
    </source>
</evidence>
<proteinExistence type="predicted"/>